<keyword evidence="4 12" id="KW-0812">Transmembrane</keyword>
<dbReference type="PANTHER" id="PTHR22950:SF458">
    <property type="entry name" value="SODIUM-COUPLED NEUTRAL AMINO ACID TRANSPORTER 11-RELATED"/>
    <property type="match status" value="1"/>
</dbReference>
<dbReference type="Pfam" id="PF01490">
    <property type="entry name" value="Aa_trans"/>
    <property type="match status" value="1"/>
</dbReference>
<keyword evidence="3" id="KW-0813">Transport</keyword>
<keyword evidence="5" id="KW-0029">Amino-acid transport</keyword>
<dbReference type="InterPro" id="IPR013057">
    <property type="entry name" value="AA_transpt_TM"/>
</dbReference>
<feature type="transmembrane region" description="Helical" evidence="12">
    <location>
        <begin position="354"/>
        <end position="375"/>
    </location>
</feature>
<dbReference type="PANTHER" id="PTHR22950">
    <property type="entry name" value="AMINO ACID TRANSPORTER"/>
    <property type="match status" value="1"/>
</dbReference>
<organism evidence="14 15">
    <name type="scientific">Cichlidogyrus casuarinus</name>
    <dbReference type="NCBI Taxonomy" id="1844966"/>
    <lineage>
        <taxon>Eukaryota</taxon>
        <taxon>Metazoa</taxon>
        <taxon>Spiralia</taxon>
        <taxon>Lophotrochozoa</taxon>
        <taxon>Platyhelminthes</taxon>
        <taxon>Monogenea</taxon>
        <taxon>Monopisthocotylea</taxon>
        <taxon>Dactylogyridea</taxon>
        <taxon>Ancyrocephalidae</taxon>
        <taxon>Cichlidogyrus</taxon>
    </lineage>
</organism>
<comment type="caution">
    <text evidence="14">The sequence shown here is derived from an EMBL/GenBank/DDBJ whole genome shotgun (WGS) entry which is preliminary data.</text>
</comment>
<dbReference type="GO" id="GO:0016020">
    <property type="term" value="C:membrane"/>
    <property type="evidence" value="ECO:0007669"/>
    <property type="project" value="UniProtKB-SubCell"/>
</dbReference>
<accession>A0ABD2Q123</accession>
<feature type="transmembrane region" description="Helical" evidence="12">
    <location>
        <begin position="396"/>
        <end position="415"/>
    </location>
</feature>
<evidence type="ECO:0000256" key="8">
    <source>
        <dbReference type="ARBA" id="ARBA00037101"/>
    </source>
</evidence>
<feature type="domain" description="Amino acid transporter transmembrane" evidence="13">
    <location>
        <begin position="96"/>
        <end position="417"/>
    </location>
</feature>
<dbReference type="Proteomes" id="UP001626550">
    <property type="component" value="Unassembled WGS sequence"/>
</dbReference>
<dbReference type="GO" id="GO:0006865">
    <property type="term" value="P:amino acid transport"/>
    <property type="evidence" value="ECO:0007669"/>
    <property type="project" value="UniProtKB-KW"/>
</dbReference>
<feature type="region of interest" description="Disordered" evidence="11">
    <location>
        <begin position="44"/>
        <end position="63"/>
    </location>
</feature>
<feature type="transmembrane region" description="Helical" evidence="12">
    <location>
        <begin position="306"/>
        <end position="330"/>
    </location>
</feature>
<gene>
    <name evidence="14" type="ORF">Ciccas_009606</name>
</gene>
<comment type="similarity">
    <text evidence="2">Belongs to the amino acid/polyamine transporter 2 family.</text>
</comment>
<sequence length="446" mass="49811">MDLTGINYTEAAHNYKNPFYGQLHVGRSNISLFCFIKQPYKQNDEEEDSSATETDEDHANGKESRLLHGVSTTLKENIVIDLTTGEVKDCQEEKSRSTILMTSFNVINAIVGSGIIGMPYALKQSGYGVGLALIFIVSIITDHSLNLIIIGSHLSSTHSYQASYPFIAMISYNVIIGDTLTKLAYRLVGDRALTSVIGSRKFIIMLVSVTVIFPLCLVRKISLSSTLIIIGIIGIMIYRAPDYNARIQLSVSPSLSHTSSRQEPMEFAQWKIPQAVAVMAFSFMCQHNSFLCYDSLKRRSPERWRIVVHVAVIFCCLSSIVLGFTGYYTFRNHTQGDIFENYCFMDDAINVSRFLFAICTILTYPMECCVVREVLSNIMFPNQILDLKRHVSMTTVLVLAAALLSMTTNCLSILLEINVSALTSKAVATANLFNQRHHVRSRGEAR</sequence>
<evidence type="ECO:0000259" key="13">
    <source>
        <dbReference type="Pfam" id="PF01490"/>
    </source>
</evidence>
<evidence type="ECO:0000313" key="14">
    <source>
        <dbReference type="EMBL" id="KAL3311811.1"/>
    </source>
</evidence>
<keyword evidence="15" id="KW-1185">Reference proteome</keyword>
<evidence type="ECO:0000256" key="12">
    <source>
        <dbReference type="SAM" id="Phobius"/>
    </source>
</evidence>
<comment type="subcellular location">
    <subcellularLocation>
        <location evidence="1">Membrane</location>
        <topology evidence="1">Multi-pass membrane protein</topology>
    </subcellularLocation>
</comment>
<dbReference type="AlphaFoldDB" id="A0ABD2Q123"/>
<evidence type="ECO:0000313" key="15">
    <source>
        <dbReference type="Proteomes" id="UP001626550"/>
    </source>
</evidence>
<evidence type="ECO:0000256" key="2">
    <source>
        <dbReference type="ARBA" id="ARBA00008066"/>
    </source>
</evidence>
<feature type="transmembrane region" description="Helical" evidence="12">
    <location>
        <begin position="99"/>
        <end position="122"/>
    </location>
</feature>
<evidence type="ECO:0000256" key="9">
    <source>
        <dbReference type="ARBA" id="ARBA00040814"/>
    </source>
</evidence>
<reference evidence="14 15" key="1">
    <citation type="submission" date="2024-11" db="EMBL/GenBank/DDBJ databases">
        <title>Adaptive evolution of stress response genes in parasites aligns with host niche diversity.</title>
        <authorList>
            <person name="Hahn C."/>
            <person name="Resl P."/>
        </authorList>
    </citation>
    <scope>NUCLEOTIDE SEQUENCE [LARGE SCALE GENOMIC DNA]</scope>
    <source>
        <strain evidence="14">EGGRZ-B1_66</strain>
        <tissue evidence="14">Body</tissue>
    </source>
</reference>
<protein>
    <recommendedName>
        <fullName evidence="9">Putative sodium-coupled neutral amino acid transporter 11</fullName>
    </recommendedName>
    <alternativeName>
        <fullName evidence="10">Solute carrier family 38 member 11</fullName>
    </alternativeName>
</protein>
<evidence type="ECO:0000256" key="6">
    <source>
        <dbReference type="ARBA" id="ARBA00022989"/>
    </source>
</evidence>
<feature type="transmembrane region" description="Helical" evidence="12">
    <location>
        <begin position="192"/>
        <end position="215"/>
    </location>
</feature>
<feature type="transmembrane region" description="Helical" evidence="12">
    <location>
        <begin position="162"/>
        <end position="180"/>
    </location>
</feature>
<evidence type="ECO:0000256" key="1">
    <source>
        <dbReference type="ARBA" id="ARBA00004141"/>
    </source>
</evidence>
<evidence type="ECO:0000256" key="10">
    <source>
        <dbReference type="ARBA" id="ARBA00041723"/>
    </source>
</evidence>
<evidence type="ECO:0000256" key="4">
    <source>
        <dbReference type="ARBA" id="ARBA00022692"/>
    </source>
</evidence>
<keyword evidence="6 12" id="KW-1133">Transmembrane helix</keyword>
<feature type="transmembrane region" description="Helical" evidence="12">
    <location>
        <begin position="221"/>
        <end position="238"/>
    </location>
</feature>
<evidence type="ECO:0000256" key="7">
    <source>
        <dbReference type="ARBA" id="ARBA00023136"/>
    </source>
</evidence>
<keyword evidence="7 12" id="KW-0472">Membrane</keyword>
<name>A0ABD2Q123_9PLAT</name>
<proteinExistence type="inferred from homology"/>
<dbReference type="EMBL" id="JBJKFK010002005">
    <property type="protein sequence ID" value="KAL3311811.1"/>
    <property type="molecule type" value="Genomic_DNA"/>
</dbReference>
<comment type="function">
    <text evidence="8">Putative sodium-dependent amino acid/proton antiporter.</text>
</comment>
<feature type="transmembrane region" description="Helical" evidence="12">
    <location>
        <begin position="129"/>
        <end position="150"/>
    </location>
</feature>
<evidence type="ECO:0000256" key="11">
    <source>
        <dbReference type="SAM" id="MobiDB-lite"/>
    </source>
</evidence>
<evidence type="ECO:0000256" key="3">
    <source>
        <dbReference type="ARBA" id="ARBA00022448"/>
    </source>
</evidence>
<feature type="compositionally biased region" description="Acidic residues" evidence="11">
    <location>
        <begin position="44"/>
        <end position="56"/>
    </location>
</feature>
<evidence type="ECO:0000256" key="5">
    <source>
        <dbReference type="ARBA" id="ARBA00022970"/>
    </source>
</evidence>